<organism evidence="2 3">
    <name type="scientific">Chlamydomonas incerta</name>
    <dbReference type="NCBI Taxonomy" id="51695"/>
    <lineage>
        <taxon>Eukaryota</taxon>
        <taxon>Viridiplantae</taxon>
        <taxon>Chlorophyta</taxon>
        <taxon>core chlorophytes</taxon>
        <taxon>Chlorophyceae</taxon>
        <taxon>CS clade</taxon>
        <taxon>Chlamydomonadales</taxon>
        <taxon>Chlamydomonadaceae</taxon>
        <taxon>Chlamydomonas</taxon>
    </lineage>
</organism>
<evidence type="ECO:0000313" key="3">
    <source>
        <dbReference type="Proteomes" id="UP000650467"/>
    </source>
</evidence>
<evidence type="ECO:0000256" key="1">
    <source>
        <dbReference type="SAM" id="MobiDB-lite"/>
    </source>
</evidence>
<feature type="compositionally biased region" description="Low complexity" evidence="1">
    <location>
        <begin position="103"/>
        <end position="112"/>
    </location>
</feature>
<feature type="region of interest" description="Disordered" evidence="1">
    <location>
        <begin position="51"/>
        <end position="89"/>
    </location>
</feature>
<feature type="region of interest" description="Disordered" evidence="1">
    <location>
        <begin position="347"/>
        <end position="373"/>
    </location>
</feature>
<feature type="compositionally biased region" description="Pro residues" evidence="1">
    <location>
        <begin position="352"/>
        <end position="362"/>
    </location>
</feature>
<feature type="compositionally biased region" description="Polar residues" evidence="1">
    <location>
        <begin position="58"/>
        <end position="80"/>
    </location>
</feature>
<dbReference type="EMBL" id="JAEHOC010000007">
    <property type="protein sequence ID" value="KAG2440285.1"/>
    <property type="molecule type" value="Genomic_DNA"/>
</dbReference>
<dbReference type="OrthoDB" id="545136at2759"/>
<protein>
    <submittedName>
        <fullName evidence="2">Uncharacterized protein</fullName>
    </submittedName>
</protein>
<keyword evidence="3" id="KW-1185">Reference proteome</keyword>
<dbReference type="InterPro" id="IPR026002">
    <property type="entry name" value="ATC_hydrolase-like"/>
</dbReference>
<sequence length="373" mass="39533">MMLASSLARILPGLTRAGLSSVGSASLKGQAAGGVLASALACGSRGPASNRTGAWFSSLPQPHQQQSDKGAQEGQAQQPEDTAASAAAASAGAGVGVGVGGEAAAARPAGPASRRDKAAAADTVYPSSKDDNMGVQRNWFNALFSQLNVVHRTGMVPHMKGRQQEVFVAVEREFEVLWEKYVKDKNLQGTAHRGMLLCCLAIATHKVLRYESGDDELVKEVVKTNLGGVAVSIMTRLHNARLWLLLKLLAEDPYKQAVRFLPTLQGDLGALVASEVDIGEQESTWTTRACSFHDVLAAEGATELLPEFCCQYSMQWLEAFSQYGVRVGLEQSLGFGDECCQVRISRPFTATAPPPPPTPGQPQPSSGVESGKQ</sequence>
<name>A0A835TM82_CHLIN</name>
<dbReference type="Proteomes" id="UP000650467">
    <property type="component" value="Unassembled WGS sequence"/>
</dbReference>
<reference evidence="2" key="1">
    <citation type="journal article" date="2020" name="bioRxiv">
        <title>Comparative genomics of Chlamydomonas.</title>
        <authorList>
            <person name="Craig R.J."/>
            <person name="Hasan A.R."/>
            <person name="Ness R.W."/>
            <person name="Keightley P.D."/>
        </authorList>
    </citation>
    <scope>NUCLEOTIDE SEQUENCE</scope>
    <source>
        <strain evidence="2">SAG 7.73</strain>
    </source>
</reference>
<evidence type="ECO:0000313" key="2">
    <source>
        <dbReference type="EMBL" id="KAG2440285.1"/>
    </source>
</evidence>
<dbReference type="Pfam" id="PF14196">
    <property type="entry name" value="ATC_hydrolase"/>
    <property type="match status" value="1"/>
</dbReference>
<feature type="region of interest" description="Disordered" evidence="1">
    <location>
        <begin position="103"/>
        <end position="129"/>
    </location>
</feature>
<comment type="caution">
    <text evidence="2">The sequence shown here is derived from an EMBL/GenBank/DDBJ whole genome shotgun (WGS) entry which is preliminary data.</text>
</comment>
<accession>A0A835TM82</accession>
<gene>
    <name evidence="2" type="ORF">HXX76_004396</name>
</gene>
<proteinExistence type="predicted"/>
<dbReference type="AlphaFoldDB" id="A0A835TM82"/>